<dbReference type="InterPro" id="IPR036902">
    <property type="entry name" value="Ta1353-like_sf"/>
</dbReference>
<keyword evidence="1" id="KW-0808">Transferase</keyword>
<gene>
    <name evidence="1" type="ORF">ENS59_06820</name>
</gene>
<organism evidence="1">
    <name type="scientific">Gracilinema caldarium</name>
    <dbReference type="NCBI Taxonomy" id="215591"/>
    <lineage>
        <taxon>Bacteria</taxon>
        <taxon>Pseudomonadati</taxon>
        <taxon>Spirochaetota</taxon>
        <taxon>Spirochaetia</taxon>
        <taxon>Spirochaetales</taxon>
        <taxon>Breznakiellaceae</taxon>
        <taxon>Gracilinema</taxon>
    </lineage>
</organism>
<proteinExistence type="predicted"/>
<dbReference type="Pfam" id="PF04008">
    <property type="entry name" value="Adenosine_kin"/>
    <property type="match status" value="1"/>
</dbReference>
<protein>
    <submittedName>
        <fullName evidence="1">Adenosine monophosphate-protein transferase</fullName>
    </submittedName>
</protein>
<comment type="caution">
    <text evidence="1">The sequence shown here is derived from an EMBL/GenBank/DDBJ whole genome shotgun (WGS) entry which is preliminary data.</text>
</comment>
<dbReference type="PANTHER" id="PTHR36155:SF1">
    <property type="entry name" value="BLL5354 PROTEIN"/>
    <property type="match status" value="1"/>
</dbReference>
<sequence>MELSFDLVQLPVPQDLNVIVGQSHFIKTVEDLAEIMASSVPGVRYGLAFNEASGPCLVRTEGNDDELIKAAEACALAVGAGHTFYLIMKNAYPINVLDRIKACPEVCQIYCATANPVQVVVAKSSQGRGIMGVIDGSSPKGVEGDADRADRKGLLRRFGYKFA</sequence>
<dbReference type="AlphaFoldDB" id="A0A7C3ECF1"/>
<dbReference type="SUPFAM" id="SSF103165">
    <property type="entry name" value="Ta1353-like"/>
    <property type="match status" value="1"/>
</dbReference>
<dbReference type="GO" id="GO:0016740">
    <property type="term" value="F:transferase activity"/>
    <property type="evidence" value="ECO:0007669"/>
    <property type="project" value="UniProtKB-KW"/>
</dbReference>
<name>A0A7C3ECF1_9SPIR</name>
<reference evidence="1" key="1">
    <citation type="journal article" date="2020" name="mSystems">
        <title>Genome- and Community-Level Interaction Insights into Carbon Utilization and Element Cycling Functions of Hydrothermarchaeota in Hydrothermal Sediment.</title>
        <authorList>
            <person name="Zhou Z."/>
            <person name="Liu Y."/>
            <person name="Xu W."/>
            <person name="Pan J."/>
            <person name="Luo Z.H."/>
            <person name="Li M."/>
        </authorList>
    </citation>
    <scope>NUCLEOTIDE SEQUENCE [LARGE SCALE GENOMIC DNA]</scope>
    <source>
        <strain evidence="1">SpSt-503</strain>
    </source>
</reference>
<dbReference type="InterPro" id="IPR007153">
    <property type="entry name" value="Adenosine_kinase"/>
</dbReference>
<dbReference type="PANTHER" id="PTHR36155">
    <property type="entry name" value="BLL5354 PROTEIN"/>
    <property type="match status" value="1"/>
</dbReference>
<dbReference type="EMBL" id="DSVL01000211">
    <property type="protein sequence ID" value="HFH29210.1"/>
    <property type="molecule type" value="Genomic_DNA"/>
</dbReference>
<evidence type="ECO:0000313" key="1">
    <source>
        <dbReference type="EMBL" id="HFH29210.1"/>
    </source>
</evidence>
<dbReference type="Gene3D" id="3.40.1520.10">
    <property type="entry name" value="Ta1353-like"/>
    <property type="match status" value="1"/>
</dbReference>
<accession>A0A7C3ECF1</accession>